<gene>
    <name evidence="1" type="ORF">NPIL_85621</name>
</gene>
<keyword evidence="2" id="KW-1185">Reference proteome</keyword>
<dbReference type="AlphaFoldDB" id="A0A8X6I9V3"/>
<dbReference type="Proteomes" id="UP000887013">
    <property type="component" value="Unassembled WGS sequence"/>
</dbReference>
<proteinExistence type="predicted"/>
<protein>
    <submittedName>
        <fullName evidence="1">Uncharacterized protein</fullName>
    </submittedName>
</protein>
<sequence>MPFARYLKQCVKCSMQNVNDCCNHIQQESTILKAQCPTWCLQENFVQHQQTKYNSMQIFLFSSQQRLLYEHQHYHDHTVFKRFLNFTGKNTIVTNQIS</sequence>
<dbReference type="EMBL" id="BMAW01088297">
    <property type="protein sequence ID" value="GFS33991.1"/>
    <property type="molecule type" value="Genomic_DNA"/>
</dbReference>
<evidence type="ECO:0000313" key="1">
    <source>
        <dbReference type="EMBL" id="GFS33991.1"/>
    </source>
</evidence>
<accession>A0A8X6I9V3</accession>
<evidence type="ECO:0000313" key="2">
    <source>
        <dbReference type="Proteomes" id="UP000887013"/>
    </source>
</evidence>
<reference evidence="1" key="1">
    <citation type="submission" date="2020-08" db="EMBL/GenBank/DDBJ databases">
        <title>Multicomponent nature underlies the extraordinary mechanical properties of spider dragline silk.</title>
        <authorList>
            <person name="Kono N."/>
            <person name="Nakamura H."/>
            <person name="Mori M."/>
            <person name="Yoshida Y."/>
            <person name="Ohtoshi R."/>
            <person name="Malay A.D."/>
            <person name="Moran D.A.P."/>
            <person name="Tomita M."/>
            <person name="Numata K."/>
            <person name="Arakawa K."/>
        </authorList>
    </citation>
    <scope>NUCLEOTIDE SEQUENCE</scope>
</reference>
<name>A0A8X6I9V3_NEPPI</name>
<organism evidence="1 2">
    <name type="scientific">Nephila pilipes</name>
    <name type="common">Giant wood spider</name>
    <name type="synonym">Nephila maculata</name>
    <dbReference type="NCBI Taxonomy" id="299642"/>
    <lineage>
        <taxon>Eukaryota</taxon>
        <taxon>Metazoa</taxon>
        <taxon>Ecdysozoa</taxon>
        <taxon>Arthropoda</taxon>
        <taxon>Chelicerata</taxon>
        <taxon>Arachnida</taxon>
        <taxon>Araneae</taxon>
        <taxon>Araneomorphae</taxon>
        <taxon>Entelegynae</taxon>
        <taxon>Araneoidea</taxon>
        <taxon>Nephilidae</taxon>
        <taxon>Nephila</taxon>
    </lineage>
</organism>
<comment type="caution">
    <text evidence="1">The sequence shown here is derived from an EMBL/GenBank/DDBJ whole genome shotgun (WGS) entry which is preliminary data.</text>
</comment>